<proteinExistence type="predicted"/>
<evidence type="ECO:0000313" key="4">
    <source>
        <dbReference type="Proteomes" id="UP001384579"/>
    </source>
</evidence>
<dbReference type="RefSeq" id="WP_340517380.1">
    <property type="nucleotide sequence ID" value="NZ_JBBLXS010000077.1"/>
</dbReference>
<keyword evidence="2" id="KW-0472">Membrane</keyword>
<keyword evidence="4" id="KW-1185">Reference proteome</keyword>
<keyword evidence="2" id="KW-0812">Transmembrane</keyword>
<gene>
    <name evidence="3" type="ORF">WMG39_08255</name>
</gene>
<reference evidence="3 4" key="1">
    <citation type="journal article" date="2020" name="Harmful Algae">
        <title>Molecular and morphological characterization of a novel dihydroanatoxin-a producing Microcoleus species (cyanobacteria) from the Russian River, California, USA.</title>
        <authorList>
            <person name="Conklin K.Y."/>
            <person name="Stancheva R."/>
            <person name="Otten T.G."/>
            <person name="Fadness R."/>
            <person name="Boyer G.L."/>
            <person name="Read B."/>
            <person name="Zhang X."/>
            <person name="Sheath R.G."/>
        </authorList>
    </citation>
    <scope>NUCLEOTIDE SEQUENCE [LARGE SCALE GENOMIC DNA]</scope>
    <source>
        <strain evidence="3 4">PTRS2</strain>
    </source>
</reference>
<evidence type="ECO:0000256" key="2">
    <source>
        <dbReference type="SAM" id="Phobius"/>
    </source>
</evidence>
<evidence type="ECO:0008006" key="5">
    <source>
        <dbReference type="Google" id="ProtNLM"/>
    </source>
</evidence>
<keyword evidence="2" id="KW-1133">Transmembrane helix</keyword>
<dbReference type="EMBL" id="JBBLXS010000077">
    <property type="protein sequence ID" value="MEK0184849.1"/>
    <property type="molecule type" value="Genomic_DNA"/>
</dbReference>
<feature type="transmembrane region" description="Helical" evidence="2">
    <location>
        <begin position="12"/>
        <end position="38"/>
    </location>
</feature>
<comment type="caution">
    <text evidence="3">The sequence shown here is derived from an EMBL/GenBank/DDBJ whole genome shotgun (WGS) entry which is preliminary data.</text>
</comment>
<organism evidence="3 4">
    <name type="scientific">Microcoleus anatoxicus PTRS2</name>
    <dbReference type="NCBI Taxonomy" id="2705321"/>
    <lineage>
        <taxon>Bacteria</taxon>
        <taxon>Bacillati</taxon>
        <taxon>Cyanobacteriota</taxon>
        <taxon>Cyanophyceae</taxon>
        <taxon>Oscillatoriophycideae</taxon>
        <taxon>Oscillatoriales</taxon>
        <taxon>Microcoleaceae</taxon>
        <taxon>Microcoleus</taxon>
        <taxon>Microcoleus anatoxicus</taxon>
    </lineage>
</organism>
<accession>A0ABU8YKD0</accession>
<sequence>MKDSKAINKGKNFFSVIAINFTIIFICLESLSLAFYFLTQNQFFYTRNKTKEPVVEDIQRIGIRLDDSTVERLHPFFGYVMKQGAFSNKKYNLKVNKSGFYTPLPYPFAKTSKNQFIIGIFGGSVANNLAVDEYESTMLSRKLKSYPEFANKEIIVLNFANGGYKQPQQLLILNYFLAVGQEFDMVVNIDGFNEVALSNLNNKSQLDIGMPSVQHVQALTDLANDNLSPEAMAAIVKINENKKQLRTTIAQLQNCRLALCNAVISIQVRLLLKDYQQEILNYDKQVKESKTDPKNSGTVYIPKSDTVLDDTDAFSKMVSMWYDSSVMMNQILSSRRIPYFHFIQPNQYYQTKRIFPQKEKEFAISKDSPYMEGVTKGYPLLLSKVDDLQKAGVNVFNGVNILDNTKEIVYKDACCHYNLVGQEILANYISSSIIKVVRNAAATSTPLKESPKK</sequence>
<keyword evidence="1" id="KW-0175">Coiled coil</keyword>
<protein>
    <recommendedName>
        <fullName evidence="5">AlgX/AlgJ SGNH hydrolase-like domain-containing protein</fullName>
    </recommendedName>
</protein>
<name>A0ABU8YKD0_9CYAN</name>
<evidence type="ECO:0000256" key="1">
    <source>
        <dbReference type="SAM" id="Coils"/>
    </source>
</evidence>
<dbReference type="Proteomes" id="UP001384579">
    <property type="component" value="Unassembled WGS sequence"/>
</dbReference>
<evidence type="ECO:0000313" key="3">
    <source>
        <dbReference type="EMBL" id="MEK0184849.1"/>
    </source>
</evidence>
<feature type="coiled-coil region" evidence="1">
    <location>
        <begin position="235"/>
        <end position="292"/>
    </location>
</feature>